<sequence length="188" mass="20297">MRKTRPSVRRQRPREHPGEAGPVCVLPPGLADQGVWGARPGPGRGERTCAPSWGHEEVTAGDRGDLGGLLRPPEERSATLRVHEERLDRAHRLQAGISGGANPPVLLLFTFCFLLSNCGMGEGWKTTGVPANRRPQRAGLVGSTERFGWASGVVPTPEDYRAPGGALQSRSRTDGNCGEEGNDRLKYQ</sequence>
<feature type="region of interest" description="Disordered" evidence="1">
    <location>
        <begin position="1"/>
        <end position="72"/>
    </location>
</feature>
<evidence type="ECO:0000313" key="3">
    <source>
        <dbReference type="Proteomes" id="UP001066276"/>
    </source>
</evidence>
<evidence type="ECO:0000313" key="2">
    <source>
        <dbReference type="EMBL" id="KAJ1082386.1"/>
    </source>
</evidence>
<comment type="caution">
    <text evidence="2">The sequence shown here is derived from an EMBL/GenBank/DDBJ whole genome shotgun (WGS) entry which is preliminary data.</text>
</comment>
<feature type="compositionally biased region" description="Basic residues" evidence="1">
    <location>
        <begin position="1"/>
        <end position="13"/>
    </location>
</feature>
<gene>
    <name evidence="2" type="ORF">NDU88_002554</name>
</gene>
<organism evidence="2 3">
    <name type="scientific">Pleurodeles waltl</name>
    <name type="common">Iberian ribbed newt</name>
    <dbReference type="NCBI Taxonomy" id="8319"/>
    <lineage>
        <taxon>Eukaryota</taxon>
        <taxon>Metazoa</taxon>
        <taxon>Chordata</taxon>
        <taxon>Craniata</taxon>
        <taxon>Vertebrata</taxon>
        <taxon>Euteleostomi</taxon>
        <taxon>Amphibia</taxon>
        <taxon>Batrachia</taxon>
        <taxon>Caudata</taxon>
        <taxon>Salamandroidea</taxon>
        <taxon>Salamandridae</taxon>
        <taxon>Pleurodelinae</taxon>
        <taxon>Pleurodeles</taxon>
    </lineage>
</organism>
<dbReference type="EMBL" id="JANPWB010000016">
    <property type="protein sequence ID" value="KAJ1082386.1"/>
    <property type="molecule type" value="Genomic_DNA"/>
</dbReference>
<protein>
    <submittedName>
        <fullName evidence="2">Uncharacterized protein</fullName>
    </submittedName>
</protein>
<proteinExistence type="predicted"/>
<evidence type="ECO:0000256" key="1">
    <source>
        <dbReference type="SAM" id="MobiDB-lite"/>
    </source>
</evidence>
<reference evidence="2" key="1">
    <citation type="journal article" date="2022" name="bioRxiv">
        <title>Sequencing and chromosome-scale assembly of the giantPleurodeles waltlgenome.</title>
        <authorList>
            <person name="Brown T."/>
            <person name="Elewa A."/>
            <person name="Iarovenko S."/>
            <person name="Subramanian E."/>
            <person name="Araus A.J."/>
            <person name="Petzold A."/>
            <person name="Susuki M."/>
            <person name="Suzuki K.-i.T."/>
            <person name="Hayashi T."/>
            <person name="Toyoda A."/>
            <person name="Oliveira C."/>
            <person name="Osipova E."/>
            <person name="Leigh N.D."/>
            <person name="Simon A."/>
            <person name="Yun M.H."/>
        </authorList>
    </citation>
    <scope>NUCLEOTIDE SEQUENCE</scope>
    <source>
        <strain evidence="2">20211129_DDA</strain>
        <tissue evidence="2">Liver</tissue>
    </source>
</reference>
<keyword evidence="3" id="KW-1185">Reference proteome</keyword>
<feature type="region of interest" description="Disordered" evidence="1">
    <location>
        <begin position="152"/>
        <end position="188"/>
    </location>
</feature>
<feature type="compositionally biased region" description="Basic and acidic residues" evidence="1">
    <location>
        <begin position="54"/>
        <end position="65"/>
    </location>
</feature>
<name>A0AAV7KSG0_PLEWA</name>
<dbReference type="Proteomes" id="UP001066276">
    <property type="component" value="Chromosome 12"/>
</dbReference>
<accession>A0AAV7KSG0</accession>
<dbReference type="AlphaFoldDB" id="A0AAV7KSG0"/>